<feature type="binding site" evidence="7">
    <location>
        <position position="56"/>
    </location>
    <ligand>
        <name>substrate</name>
    </ligand>
</feature>
<keyword evidence="4 7" id="KW-0378">Hydrolase</keyword>
<evidence type="ECO:0000256" key="2">
    <source>
        <dbReference type="ARBA" id="ARBA00022490"/>
    </source>
</evidence>
<dbReference type="FunFam" id="3.90.80.10:FF:000003">
    <property type="entry name" value="Inorganic pyrophosphatase"/>
    <property type="match status" value="1"/>
</dbReference>
<comment type="subcellular location">
    <subcellularLocation>
        <location evidence="7">Cytoplasm</location>
    </subcellularLocation>
</comment>
<evidence type="ECO:0000256" key="3">
    <source>
        <dbReference type="ARBA" id="ARBA00022723"/>
    </source>
</evidence>
<evidence type="ECO:0000256" key="4">
    <source>
        <dbReference type="ARBA" id="ARBA00022801"/>
    </source>
</evidence>
<comment type="caution">
    <text evidence="8">The sequence shown here is derived from an EMBL/GenBank/DDBJ whole genome shotgun (WGS) entry which is preliminary data.</text>
</comment>
<dbReference type="PANTHER" id="PTHR10286">
    <property type="entry name" value="INORGANIC PYROPHOSPHATASE"/>
    <property type="match status" value="1"/>
</dbReference>
<dbReference type="PROSITE" id="PS00387">
    <property type="entry name" value="PPASE"/>
    <property type="match status" value="1"/>
</dbReference>
<dbReference type="EC" id="3.6.1.1" evidence="7"/>
<accession>A0A840S1U1</accession>
<dbReference type="CDD" id="cd00412">
    <property type="entry name" value="pyrophosphatase"/>
    <property type="match status" value="1"/>
</dbReference>
<protein>
    <recommendedName>
        <fullName evidence="7">Inorganic pyrophosphatase</fullName>
        <ecNumber evidence="7">3.6.1.1</ecNumber>
    </recommendedName>
    <alternativeName>
        <fullName evidence="7">Pyrophosphate phospho-hydrolase</fullName>
        <shortName evidence="7">PPase</shortName>
    </alternativeName>
</protein>
<keyword evidence="5 7" id="KW-0460">Magnesium</keyword>
<comment type="catalytic activity">
    <reaction evidence="6 7">
        <text>diphosphate + H2O = 2 phosphate + H(+)</text>
        <dbReference type="Rhea" id="RHEA:24576"/>
        <dbReference type="ChEBI" id="CHEBI:15377"/>
        <dbReference type="ChEBI" id="CHEBI:15378"/>
        <dbReference type="ChEBI" id="CHEBI:33019"/>
        <dbReference type="ChEBI" id="CHEBI:43474"/>
        <dbReference type="EC" id="3.6.1.1"/>
    </reaction>
</comment>
<evidence type="ECO:0000256" key="6">
    <source>
        <dbReference type="ARBA" id="ARBA00047820"/>
    </source>
</evidence>
<dbReference type="InterPro" id="IPR036649">
    <property type="entry name" value="Pyrophosphatase_sf"/>
</dbReference>
<dbReference type="GO" id="GO:0004427">
    <property type="term" value="F:inorganic diphosphate phosphatase activity"/>
    <property type="evidence" value="ECO:0007669"/>
    <property type="project" value="UniProtKB-UniRule"/>
</dbReference>
<feature type="binding site" evidence="7">
    <location>
        <position position="71"/>
    </location>
    <ligand>
        <name>Mg(2+)</name>
        <dbReference type="ChEBI" id="CHEBI:18420"/>
        <label>1</label>
    </ligand>
</feature>
<reference evidence="8 9" key="1">
    <citation type="submission" date="2020-08" db="EMBL/GenBank/DDBJ databases">
        <title>Genomic Encyclopedia of Type Strains, Phase IV (KMG-IV): sequencing the most valuable type-strain genomes for metagenomic binning, comparative biology and taxonomic classification.</title>
        <authorList>
            <person name="Goeker M."/>
        </authorList>
    </citation>
    <scope>NUCLEOTIDE SEQUENCE [LARGE SCALE GENOMIC DNA]</scope>
    <source>
        <strain evidence="8 9">DSM 23958</strain>
    </source>
</reference>
<proteinExistence type="inferred from homology"/>
<dbReference type="HAMAP" id="MF_00209">
    <property type="entry name" value="Inorganic_PPase"/>
    <property type="match status" value="1"/>
</dbReference>
<sequence>MSLHNVTPGAKAPEQFNVIIEIPMNGDPIKYEVDEETGALFVDRFMGTAMHYPCNYGYIPQTLADDGDPVDVLVITPVPLIPGVVVTCRPLGILKMEDEAGGDSKLLAVPTDKILPIYSQWKTHEDLNPMRLKAIQHFFEHYKDLEEGKWVKVQGWEGPAGAIEEVKNGMAAWAAKNKA</sequence>
<feature type="binding site" evidence="7">
    <location>
        <position position="142"/>
    </location>
    <ligand>
        <name>substrate</name>
    </ligand>
</feature>
<dbReference type="InterPro" id="IPR008162">
    <property type="entry name" value="Pyrophosphatase"/>
</dbReference>
<comment type="similarity">
    <text evidence="7">Belongs to the PPase family.</text>
</comment>
<feature type="binding site" evidence="7">
    <location>
        <position position="103"/>
    </location>
    <ligand>
        <name>Mg(2+)</name>
        <dbReference type="ChEBI" id="CHEBI:18420"/>
        <label>1</label>
    </ligand>
</feature>
<feature type="binding site" evidence="7">
    <location>
        <position position="66"/>
    </location>
    <ligand>
        <name>Mg(2+)</name>
        <dbReference type="ChEBI" id="CHEBI:18420"/>
        <label>1</label>
    </ligand>
</feature>
<feature type="binding site" evidence="7">
    <location>
        <position position="30"/>
    </location>
    <ligand>
        <name>substrate</name>
    </ligand>
</feature>
<comment type="subunit">
    <text evidence="7">Homohexamer.</text>
</comment>
<evidence type="ECO:0000313" key="8">
    <source>
        <dbReference type="EMBL" id="MBB5203713.1"/>
    </source>
</evidence>
<dbReference type="GO" id="GO:0005737">
    <property type="term" value="C:cytoplasm"/>
    <property type="evidence" value="ECO:0007669"/>
    <property type="project" value="UniProtKB-SubCell"/>
</dbReference>
<dbReference type="OrthoDB" id="5187599at2"/>
<evidence type="ECO:0000256" key="1">
    <source>
        <dbReference type="ARBA" id="ARBA00001946"/>
    </source>
</evidence>
<dbReference type="AlphaFoldDB" id="A0A840S1U1"/>
<keyword evidence="3 7" id="KW-0479">Metal-binding</keyword>
<organism evidence="8 9">
    <name type="scientific">Inhella inkyongensis</name>
    <dbReference type="NCBI Taxonomy" id="392593"/>
    <lineage>
        <taxon>Bacteria</taxon>
        <taxon>Pseudomonadati</taxon>
        <taxon>Pseudomonadota</taxon>
        <taxon>Betaproteobacteria</taxon>
        <taxon>Burkholderiales</taxon>
        <taxon>Sphaerotilaceae</taxon>
        <taxon>Inhella</taxon>
    </lineage>
</organism>
<feature type="binding site" evidence="7">
    <location>
        <position position="44"/>
    </location>
    <ligand>
        <name>substrate</name>
    </ligand>
</feature>
<dbReference type="NCBIfam" id="NF002317">
    <property type="entry name" value="PRK01250.1"/>
    <property type="match status" value="1"/>
</dbReference>
<dbReference type="RefSeq" id="WP_138857253.1">
    <property type="nucleotide sequence ID" value="NZ_CP040709.1"/>
</dbReference>
<name>A0A840S1U1_9BURK</name>
<dbReference type="Pfam" id="PF00719">
    <property type="entry name" value="Pyrophosphatase"/>
    <property type="match status" value="1"/>
</dbReference>
<evidence type="ECO:0000313" key="9">
    <source>
        <dbReference type="Proteomes" id="UP000554837"/>
    </source>
</evidence>
<dbReference type="Proteomes" id="UP000554837">
    <property type="component" value="Unassembled WGS sequence"/>
</dbReference>
<evidence type="ECO:0000256" key="7">
    <source>
        <dbReference type="HAMAP-Rule" id="MF_00209"/>
    </source>
</evidence>
<dbReference type="EMBL" id="JACHHO010000001">
    <property type="protein sequence ID" value="MBB5203713.1"/>
    <property type="molecule type" value="Genomic_DNA"/>
</dbReference>
<dbReference type="GO" id="GO:0000287">
    <property type="term" value="F:magnesium ion binding"/>
    <property type="evidence" value="ECO:0007669"/>
    <property type="project" value="UniProtKB-UniRule"/>
</dbReference>
<dbReference type="Gene3D" id="3.90.80.10">
    <property type="entry name" value="Inorganic pyrophosphatase"/>
    <property type="match status" value="1"/>
</dbReference>
<dbReference type="SUPFAM" id="SSF50324">
    <property type="entry name" value="Inorganic pyrophosphatase"/>
    <property type="match status" value="1"/>
</dbReference>
<feature type="binding site" evidence="7">
    <location>
        <position position="71"/>
    </location>
    <ligand>
        <name>Mg(2+)</name>
        <dbReference type="ChEBI" id="CHEBI:18420"/>
        <label>2</label>
    </ligand>
</feature>
<gene>
    <name evidence="7" type="primary">ppa</name>
    <name evidence="8" type="ORF">HNQ51_001006</name>
</gene>
<evidence type="ECO:0000256" key="5">
    <source>
        <dbReference type="ARBA" id="ARBA00022842"/>
    </source>
</evidence>
<keyword evidence="2 7" id="KW-0963">Cytoplasm</keyword>
<keyword evidence="9" id="KW-1185">Reference proteome</keyword>
<comment type="function">
    <text evidence="7">Catalyzes the hydrolysis of inorganic pyrophosphate (PPi) forming two phosphate ions.</text>
</comment>
<dbReference type="GO" id="GO:0006796">
    <property type="term" value="P:phosphate-containing compound metabolic process"/>
    <property type="evidence" value="ECO:0007669"/>
    <property type="project" value="InterPro"/>
</dbReference>
<comment type="cofactor">
    <cofactor evidence="1 7">
        <name>Mg(2+)</name>
        <dbReference type="ChEBI" id="CHEBI:18420"/>
    </cofactor>
</comment>